<accession>A0AA88L2L9</accession>
<evidence type="ECO:0000256" key="6">
    <source>
        <dbReference type="ARBA" id="ARBA00023136"/>
    </source>
</evidence>
<keyword evidence="5" id="KW-0256">Endoplasmic reticulum</keyword>
<name>A0AA88L2L9_ARTSF</name>
<dbReference type="GO" id="GO:0002178">
    <property type="term" value="C:palmitoyltransferase complex"/>
    <property type="evidence" value="ECO:0007669"/>
    <property type="project" value="TreeGrafter"/>
</dbReference>
<protein>
    <recommendedName>
        <fullName evidence="4">Ras modification protein ERF4</fullName>
    </recommendedName>
</protein>
<dbReference type="PANTHER" id="PTHR13254:SF0">
    <property type="entry name" value="GOLGIN SUBFAMILY A MEMBER 7_ERF4 DOMAIN-CONTAINING PROTEIN"/>
    <property type="match status" value="1"/>
</dbReference>
<reference evidence="8" key="1">
    <citation type="submission" date="2023-07" db="EMBL/GenBank/DDBJ databases">
        <title>Chromosome-level genome assembly of Artemia franciscana.</title>
        <authorList>
            <person name="Jo E."/>
        </authorList>
    </citation>
    <scope>NUCLEOTIDE SEQUENCE</scope>
    <source>
        <tissue evidence="8">Whole body</tissue>
    </source>
</reference>
<organism evidence="8 9">
    <name type="scientific">Artemia franciscana</name>
    <name type="common">Brine shrimp</name>
    <name type="synonym">Artemia sanfranciscana</name>
    <dbReference type="NCBI Taxonomy" id="6661"/>
    <lineage>
        <taxon>Eukaryota</taxon>
        <taxon>Metazoa</taxon>
        <taxon>Ecdysozoa</taxon>
        <taxon>Arthropoda</taxon>
        <taxon>Crustacea</taxon>
        <taxon>Branchiopoda</taxon>
        <taxon>Anostraca</taxon>
        <taxon>Artemiidae</taxon>
        <taxon>Artemia</taxon>
    </lineage>
</organism>
<keyword evidence="6" id="KW-0472">Membrane</keyword>
<evidence type="ECO:0000256" key="3">
    <source>
        <dbReference type="ARBA" id="ARBA00011396"/>
    </source>
</evidence>
<evidence type="ECO:0000256" key="1">
    <source>
        <dbReference type="ARBA" id="ARBA00004406"/>
    </source>
</evidence>
<comment type="subcellular location">
    <subcellularLocation>
        <location evidence="1">Endoplasmic reticulum membrane</location>
        <topology evidence="1">Peripheral membrane protein</topology>
    </subcellularLocation>
</comment>
<dbReference type="InterPro" id="IPR019383">
    <property type="entry name" value="Golgin_A_7/ERF4"/>
</dbReference>
<comment type="subunit">
    <text evidence="3">Interacts with ERF2.</text>
</comment>
<dbReference type="Proteomes" id="UP001187531">
    <property type="component" value="Unassembled WGS sequence"/>
</dbReference>
<sequence>MPSERQSNFTKVFIQRDYSHGTAVRFQCKYPEELEGKIEKEKFEYTINTINEMYADAEKLTCSLYCESLMACLTGYLLYLCADTYYQKCLKKVARFIVEQNEKVYVPSRLLITDPVERGLRVIEISILHEAVPVSRS</sequence>
<dbReference type="GO" id="GO:0006612">
    <property type="term" value="P:protein targeting to membrane"/>
    <property type="evidence" value="ECO:0007669"/>
    <property type="project" value="TreeGrafter"/>
</dbReference>
<dbReference type="PANTHER" id="PTHR13254">
    <property type="entry name" value="GOLGI AUTOANTIGEN, GOLGIN SUBFAMILY A, 7"/>
    <property type="match status" value="1"/>
</dbReference>
<keyword evidence="9" id="KW-1185">Reference proteome</keyword>
<dbReference type="AlphaFoldDB" id="A0AA88L2L9"/>
<dbReference type="InterPro" id="IPR051371">
    <property type="entry name" value="Ras_palmitoyltransferase"/>
</dbReference>
<evidence type="ECO:0000313" key="8">
    <source>
        <dbReference type="EMBL" id="KAK2705495.1"/>
    </source>
</evidence>
<evidence type="ECO:0000256" key="2">
    <source>
        <dbReference type="ARBA" id="ARBA00007732"/>
    </source>
</evidence>
<evidence type="ECO:0000313" key="9">
    <source>
        <dbReference type="Proteomes" id="UP001187531"/>
    </source>
</evidence>
<dbReference type="EMBL" id="JAVRJZ010000020">
    <property type="protein sequence ID" value="KAK2705496.1"/>
    <property type="molecule type" value="Genomic_DNA"/>
</dbReference>
<dbReference type="Pfam" id="PF10256">
    <property type="entry name" value="Erf4"/>
    <property type="match status" value="1"/>
</dbReference>
<evidence type="ECO:0000256" key="4">
    <source>
        <dbReference type="ARBA" id="ARBA00018463"/>
    </source>
</evidence>
<comment type="similarity">
    <text evidence="2">Belongs to the ERF4 family.</text>
</comment>
<proteinExistence type="inferred from homology"/>
<feature type="domain" description="Golgin subfamily A member 7/ERF4" evidence="7">
    <location>
        <begin position="12"/>
        <end position="124"/>
    </location>
</feature>
<evidence type="ECO:0000259" key="7">
    <source>
        <dbReference type="Pfam" id="PF10256"/>
    </source>
</evidence>
<dbReference type="GO" id="GO:0005789">
    <property type="term" value="C:endoplasmic reticulum membrane"/>
    <property type="evidence" value="ECO:0007669"/>
    <property type="project" value="UniProtKB-SubCell"/>
</dbReference>
<gene>
    <name evidence="8" type="ORF">QYM36_015776</name>
</gene>
<dbReference type="EMBL" id="JAVRJZ010000020">
    <property type="protein sequence ID" value="KAK2705495.1"/>
    <property type="molecule type" value="Genomic_DNA"/>
</dbReference>
<evidence type="ECO:0000256" key="5">
    <source>
        <dbReference type="ARBA" id="ARBA00022824"/>
    </source>
</evidence>
<comment type="caution">
    <text evidence="8">The sequence shown here is derived from an EMBL/GenBank/DDBJ whole genome shotgun (WGS) entry which is preliminary data.</text>
</comment>